<evidence type="ECO:0000256" key="9">
    <source>
        <dbReference type="ARBA" id="ARBA00023277"/>
    </source>
</evidence>
<dbReference type="InterPro" id="IPR036291">
    <property type="entry name" value="NAD(P)-bd_dom_sf"/>
</dbReference>
<dbReference type="UniPathway" id="UPA00214"/>
<keyword evidence="9 10" id="KW-0119">Carbohydrate metabolism</keyword>
<organism evidence="12 13">
    <name type="scientific">Candidatus Desulfatibia profunda</name>
    <dbReference type="NCBI Taxonomy" id="2841695"/>
    <lineage>
        <taxon>Bacteria</taxon>
        <taxon>Pseudomonadati</taxon>
        <taxon>Thermodesulfobacteriota</taxon>
        <taxon>Desulfobacteria</taxon>
        <taxon>Desulfobacterales</taxon>
        <taxon>Desulfobacterales incertae sedis</taxon>
        <taxon>Candidatus Desulfatibia</taxon>
    </lineage>
</organism>
<dbReference type="Gene3D" id="3.40.50.720">
    <property type="entry name" value="NAD(P)-binding Rossmann-like Domain"/>
    <property type="match status" value="1"/>
</dbReference>
<evidence type="ECO:0000256" key="1">
    <source>
        <dbReference type="ARBA" id="ARBA00000083"/>
    </source>
</evidence>
<dbReference type="SUPFAM" id="SSF51735">
    <property type="entry name" value="NAD(P)-binding Rossmann-fold domains"/>
    <property type="match status" value="1"/>
</dbReference>
<protein>
    <recommendedName>
        <fullName evidence="6 10">UDP-glucose 4-epimerase</fullName>
        <ecNumber evidence="5 10">5.1.3.2</ecNumber>
    </recommendedName>
</protein>
<dbReference type="Gene3D" id="3.90.25.10">
    <property type="entry name" value="UDP-galactose 4-epimerase, domain 1"/>
    <property type="match status" value="1"/>
</dbReference>
<dbReference type="EC" id="5.1.3.2" evidence="5 10"/>
<dbReference type="PANTHER" id="PTHR43725">
    <property type="entry name" value="UDP-GLUCOSE 4-EPIMERASE"/>
    <property type="match status" value="1"/>
</dbReference>
<dbReference type="CDD" id="cd05247">
    <property type="entry name" value="UDP_G4E_1_SDR_e"/>
    <property type="match status" value="1"/>
</dbReference>
<evidence type="ECO:0000313" key="12">
    <source>
        <dbReference type="EMBL" id="MBC8362698.1"/>
    </source>
</evidence>
<evidence type="ECO:0000256" key="10">
    <source>
        <dbReference type="RuleBase" id="RU366046"/>
    </source>
</evidence>
<evidence type="ECO:0000256" key="3">
    <source>
        <dbReference type="ARBA" id="ARBA00004947"/>
    </source>
</evidence>
<comment type="cofactor">
    <cofactor evidence="2 10">
        <name>NAD(+)</name>
        <dbReference type="ChEBI" id="CHEBI:57540"/>
    </cofactor>
</comment>
<comment type="catalytic activity">
    <reaction evidence="1 10">
        <text>UDP-alpha-D-glucose = UDP-alpha-D-galactose</text>
        <dbReference type="Rhea" id="RHEA:22168"/>
        <dbReference type="ChEBI" id="CHEBI:58885"/>
        <dbReference type="ChEBI" id="CHEBI:66914"/>
        <dbReference type="EC" id="5.1.3.2"/>
    </reaction>
</comment>
<dbReference type="AlphaFoldDB" id="A0A8J6NXP7"/>
<gene>
    <name evidence="12" type="primary">galE</name>
    <name evidence="12" type="ORF">H8E23_15040</name>
</gene>
<evidence type="ECO:0000256" key="4">
    <source>
        <dbReference type="ARBA" id="ARBA00007637"/>
    </source>
</evidence>
<dbReference type="PANTHER" id="PTHR43725:SF53">
    <property type="entry name" value="UDP-ARABINOSE 4-EPIMERASE 1"/>
    <property type="match status" value="1"/>
</dbReference>
<dbReference type="GO" id="GO:0003978">
    <property type="term" value="F:UDP-glucose 4-epimerase activity"/>
    <property type="evidence" value="ECO:0007669"/>
    <property type="project" value="UniProtKB-UniRule"/>
</dbReference>
<evidence type="ECO:0000256" key="2">
    <source>
        <dbReference type="ARBA" id="ARBA00001911"/>
    </source>
</evidence>
<dbReference type="Pfam" id="PF01370">
    <property type="entry name" value="Epimerase"/>
    <property type="match status" value="1"/>
</dbReference>
<dbReference type="Proteomes" id="UP000603434">
    <property type="component" value="Unassembled WGS sequence"/>
</dbReference>
<comment type="subunit">
    <text evidence="10">Homodimer.</text>
</comment>
<sequence length="343" mass="38237">MKTVLVTGGAGYIGSHMVKELHRKNYNTIVLDNLDYGHREAVNTGIFIQGDLGNKGLMETIFKTHPIDAVMHFSAYAYVGESVLNPRKYYQNNVANTLNLLDAMLNFNVKKFIFSSSCATYGEPIHIPITEDHPQKPINPYGYTKFMVEQILRDYSTAYHLHYVSLRYFNAAGADPDGEIGEDHDPETHLIPLTLRAAAEASGLKKTKSGEPVVLKVFGNDYQTKDGTCIRDYIHVVDLASAHILALERMMAGGKSDVFNLGNGEGYSVKEVIDTASEVSGIDIPFEYVDRRQGDPAALVGSSAKAKEKLGWKPRYATLSQIVETAWNWHKKHPEGFKSRKTY</sequence>
<proteinExistence type="inferred from homology"/>
<dbReference type="InterPro" id="IPR001509">
    <property type="entry name" value="Epimerase_deHydtase"/>
</dbReference>
<evidence type="ECO:0000256" key="5">
    <source>
        <dbReference type="ARBA" id="ARBA00013189"/>
    </source>
</evidence>
<evidence type="ECO:0000256" key="6">
    <source>
        <dbReference type="ARBA" id="ARBA00018569"/>
    </source>
</evidence>
<comment type="caution">
    <text evidence="12">The sequence shown here is derived from an EMBL/GenBank/DDBJ whole genome shotgun (WGS) entry which is preliminary data.</text>
</comment>
<reference evidence="12 13" key="1">
    <citation type="submission" date="2020-08" db="EMBL/GenBank/DDBJ databases">
        <title>Bridging the membrane lipid divide: bacteria of the FCB group superphylum have the potential to synthesize archaeal ether lipids.</title>
        <authorList>
            <person name="Villanueva L."/>
            <person name="Von Meijenfeldt F.A.B."/>
            <person name="Westbye A.B."/>
            <person name="Yadav S."/>
            <person name="Hopmans E.C."/>
            <person name="Dutilh B.E."/>
            <person name="Sinninghe Damste J.S."/>
        </authorList>
    </citation>
    <scope>NUCLEOTIDE SEQUENCE [LARGE SCALE GENOMIC DNA]</scope>
    <source>
        <strain evidence="12">NIOZ-UU30</strain>
    </source>
</reference>
<evidence type="ECO:0000313" key="13">
    <source>
        <dbReference type="Proteomes" id="UP000603434"/>
    </source>
</evidence>
<comment type="similarity">
    <text evidence="4 10">Belongs to the NAD(P)-dependent epimerase/dehydratase family.</text>
</comment>
<dbReference type="EMBL" id="JACNJH010000211">
    <property type="protein sequence ID" value="MBC8362698.1"/>
    <property type="molecule type" value="Genomic_DNA"/>
</dbReference>
<comment type="pathway">
    <text evidence="3 10">Carbohydrate metabolism; galactose metabolism.</text>
</comment>
<keyword evidence="8 10" id="KW-0413">Isomerase</keyword>
<accession>A0A8J6NXP7</accession>
<dbReference type="GO" id="GO:0033499">
    <property type="term" value="P:galactose catabolic process via UDP-galactose, Leloir pathway"/>
    <property type="evidence" value="ECO:0007669"/>
    <property type="project" value="TreeGrafter"/>
</dbReference>
<dbReference type="NCBIfam" id="TIGR01179">
    <property type="entry name" value="galE"/>
    <property type="match status" value="1"/>
</dbReference>
<evidence type="ECO:0000259" key="11">
    <source>
        <dbReference type="Pfam" id="PF01370"/>
    </source>
</evidence>
<name>A0A8J6NXP7_9BACT</name>
<keyword evidence="7 10" id="KW-0520">NAD</keyword>
<feature type="domain" description="NAD-dependent epimerase/dehydratase" evidence="11">
    <location>
        <begin position="4"/>
        <end position="262"/>
    </location>
</feature>
<dbReference type="InterPro" id="IPR005886">
    <property type="entry name" value="UDP_G4E"/>
</dbReference>
<evidence type="ECO:0000256" key="7">
    <source>
        <dbReference type="ARBA" id="ARBA00023027"/>
    </source>
</evidence>
<evidence type="ECO:0000256" key="8">
    <source>
        <dbReference type="ARBA" id="ARBA00023235"/>
    </source>
</evidence>